<dbReference type="InterPro" id="IPR030395">
    <property type="entry name" value="GP_PDE_dom"/>
</dbReference>
<dbReference type="Gene3D" id="3.20.20.190">
    <property type="entry name" value="Phosphatidylinositol (PI) phosphodiesterase"/>
    <property type="match status" value="1"/>
</dbReference>
<dbReference type="CDD" id="cd08563">
    <property type="entry name" value="GDPD_TtGDE_like"/>
    <property type="match status" value="1"/>
</dbReference>
<sequence>MTLIFAHRGSKGTHPENTLAAFQEAAAVGSDGIELDVHLSKDGQLVVIHDELVDRTTNGQGYIKDKTVAEIKALDAGGWFSSEFQGETIPTFDEVLSLLDRMLFNGYLNIEIKTDKLDYPGIEQLVSERMTRREWSFIYFYSSFNFATLKKMQALEPVTPKAMIMSTSQKKVSLARSTDWIDALHPSIDWVKEAKGQFSKKLRPWTVNSKEDMMYCFEHQLAGIHTDFPEKAIALRQQLSSI</sequence>
<dbReference type="RefSeq" id="WP_126815022.1">
    <property type="nucleotide sequence ID" value="NZ_NGKC01000020.1"/>
</dbReference>
<dbReference type="InterPro" id="IPR017946">
    <property type="entry name" value="PLC-like_Pdiesterase_TIM-brl"/>
</dbReference>
<evidence type="ECO:0000313" key="2">
    <source>
        <dbReference type="EMBL" id="RSU09329.1"/>
    </source>
</evidence>
<accession>A0A430AMK2</accession>
<dbReference type="GO" id="GO:0008081">
    <property type="term" value="F:phosphoric diester hydrolase activity"/>
    <property type="evidence" value="ECO:0007669"/>
    <property type="project" value="InterPro"/>
</dbReference>
<comment type="caution">
    <text evidence="2">The sequence shown here is derived from an EMBL/GenBank/DDBJ whole genome shotgun (WGS) entry which is preliminary data.</text>
</comment>
<protein>
    <submittedName>
        <fullName evidence="2">Glycerophosphodiester phosphodiesterase</fullName>
    </submittedName>
</protein>
<organism evidence="2 3">
    <name type="scientific">Vagococcus acidifermentans</name>
    <dbReference type="NCBI Taxonomy" id="564710"/>
    <lineage>
        <taxon>Bacteria</taxon>
        <taxon>Bacillati</taxon>
        <taxon>Bacillota</taxon>
        <taxon>Bacilli</taxon>
        <taxon>Lactobacillales</taxon>
        <taxon>Enterococcaceae</taxon>
        <taxon>Vagococcus</taxon>
    </lineage>
</organism>
<dbReference type="PROSITE" id="PS51704">
    <property type="entry name" value="GP_PDE"/>
    <property type="match status" value="1"/>
</dbReference>
<dbReference type="OrthoDB" id="384721at2"/>
<dbReference type="AlphaFoldDB" id="A0A430AMK2"/>
<keyword evidence="3" id="KW-1185">Reference proteome</keyword>
<evidence type="ECO:0000259" key="1">
    <source>
        <dbReference type="PROSITE" id="PS51704"/>
    </source>
</evidence>
<dbReference type="PANTHER" id="PTHR46211">
    <property type="entry name" value="GLYCEROPHOSPHORYL DIESTER PHOSPHODIESTERASE"/>
    <property type="match status" value="1"/>
</dbReference>
<reference evidence="2 3" key="1">
    <citation type="submission" date="2017-05" db="EMBL/GenBank/DDBJ databases">
        <title>Vagococcus spp. assemblies.</title>
        <authorList>
            <person name="Gulvik C.A."/>
        </authorList>
    </citation>
    <scope>NUCLEOTIDE SEQUENCE [LARGE SCALE GENOMIC DNA]</scope>
    <source>
        <strain evidence="2 3">LMG 24798</strain>
    </source>
</reference>
<name>A0A430AMK2_9ENTE</name>
<dbReference type="Proteomes" id="UP000286773">
    <property type="component" value="Unassembled WGS sequence"/>
</dbReference>
<dbReference type="Pfam" id="PF03009">
    <property type="entry name" value="GDPD"/>
    <property type="match status" value="1"/>
</dbReference>
<proteinExistence type="predicted"/>
<dbReference type="EMBL" id="NGKC01000020">
    <property type="protein sequence ID" value="RSU09329.1"/>
    <property type="molecule type" value="Genomic_DNA"/>
</dbReference>
<dbReference type="GO" id="GO:0006629">
    <property type="term" value="P:lipid metabolic process"/>
    <property type="evidence" value="ECO:0007669"/>
    <property type="project" value="InterPro"/>
</dbReference>
<gene>
    <name evidence="2" type="ORF">CBF27_13015</name>
</gene>
<evidence type="ECO:0000313" key="3">
    <source>
        <dbReference type="Proteomes" id="UP000286773"/>
    </source>
</evidence>
<dbReference type="PANTHER" id="PTHR46211:SF1">
    <property type="entry name" value="GLYCEROPHOSPHODIESTER PHOSPHODIESTERASE, CYTOPLASMIC"/>
    <property type="match status" value="1"/>
</dbReference>
<feature type="domain" description="GP-PDE" evidence="1">
    <location>
        <begin position="2"/>
        <end position="236"/>
    </location>
</feature>
<dbReference type="SUPFAM" id="SSF51695">
    <property type="entry name" value="PLC-like phosphodiesterases"/>
    <property type="match status" value="1"/>
</dbReference>